<keyword evidence="4" id="KW-1185">Reference proteome</keyword>
<dbReference type="InterPro" id="IPR036366">
    <property type="entry name" value="PGBDSf"/>
</dbReference>
<dbReference type="Gene3D" id="1.10.101.10">
    <property type="entry name" value="PGBD-like superfamily/PGBD"/>
    <property type="match status" value="1"/>
</dbReference>
<feature type="domain" description="Peptidoglycan binding-like" evidence="2">
    <location>
        <begin position="183"/>
        <end position="239"/>
    </location>
</feature>
<dbReference type="InterPro" id="IPR002477">
    <property type="entry name" value="Peptidoglycan-bd-like"/>
</dbReference>
<sequence>MSVRPPQTEDPDERTRLENRAAGDAFAAEVEARREADDLTLERARVVVAEEVLASPSYFAVHEDWQPLRRARAAFAGLLAAGAAGAGREKVVEDAEKALRTALGEAVELGEWLGGAEYAELKAVLWRSVYANALVSSRPHDRTELVEWTKTFALLEAAADDPAALRRAEAERRILRLVRPPMRGHDVRLAQRLLVRHGFGPLQADGVYGPRTAAATRRFQEAAGINADGVVGTRTWSLLLGDDALKNIAETLLQARFHMPGQLFATPPPGQEPVPPPVDPNLARIRELQAYLAKLRTAREQLDRLYRGKLATVRRPTPPGPLEEPPPAEEGPPRASGGTDPDRLPWRMTENDLGERAELREQLGVLGLPVDGTYVHEVAERLDVAAAAGLSELSELMSEDDIRGVGPLFARIRRVRVLSAPTEEEPG</sequence>
<gene>
    <name evidence="3" type="ORF">ACFPZ3_31255</name>
</gene>
<evidence type="ECO:0000256" key="1">
    <source>
        <dbReference type="SAM" id="MobiDB-lite"/>
    </source>
</evidence>
<evidence type="ECO:0000313" key="3">
    <source>
        <dbReference type="EMBL" id="MFC5828370.1"/>
    </source>
</evidence>
<organism evidence="3 4">
    <name type="scientific">Nonomuraea insulae</name>
    <dbReference type="NCBI Taxonomy" id="1616787"/>
    <lineage>
        <taxon>Bacteria</taxon>
        <taxon>Bacillati</taxon>
        <taxon>Actinomycetota</taxon>
        <taxon>Actinomycetes</taxon>
        <taxon>Streptosporangiales</taxon>
        <taxon>Streptosporangiaceae</taxon>
        <taxon>Nonomuraea</taxon>
    </lineage>
</organism>
<dbReference type="Proteomes" id="UP001596058">
    <property type="component" value="Unassembled WGS sequence"/>
</dbReference>
<dbReference type="InterPro" id="IPR036365">
    <property type="entry name" value="PGBD-like_sf"/>
</dbReference>
<dbReference type="EMBL" id="JBHSPA010000036">
    <property type="protein sequence ID" value="MFC5828370.1"/>
    <property type="molecule type" value="Genomic_DNA"/>
</dbReference>
<dbReference type="Pfam" id="PF01471">
    <property type="entry name" value="PG_binding_1"/>
    <property type="match status" value="1"/>
</dbReference>
<protein>
    <submittedName>
        <fullName evidence="3">Peptidoglycan-binding protein</fullName>
    </submittedName>
</protein>
<reference evidence="4" key="1">
    <citation type="journal article" date="2019" name="Int. J. Syst. Evol. Microbiol.">
        <title>The Global Catalogue of Microorganisms (GCM) 10K type strain sequencing project: providing services to taxonomists for standard genome sequencing and annotation.</title>
        <authorList>
            <consortium name="The Broad Institute Genomics Platform"/>
            <consortium name="The Broad Institute Genome Sequencing Center for Infectious Disease"/>
            <person name="Wu L."/>
            <person name="Ma J."/>
        </authorList>
    </citation>
    <scope>NUCLEOTIDE SEQUENCE [LARGE SCALE GENOMIC DNA]</scope>
    <source>
        <strain evidence="4">CCUG 53903</strain>
    </source>
</reference>
<evidence type="ECO:0000259" key="2">
    <source>
        <dbReference type="Pfam" id="PF01471"/>
    </source>
</evidence>
<accession>A0ABW1CUK1</accession>
<name>A0ABW1CUK1_9ACTN</name>
<feature type="region of interest" description="Disordered" evidence="1">
    <location>
        <begin position="1"/>
        <end position="20"/>
    </location>
</feature>
<feature type="region of interest" description="Disordered" evidence="1">
    <location>
        <begin position="308"/>
        <end position="346"/>
    </location>
</feature>
<dbReference type="SUPFAM" id="SSF47090">
    <property type="entry name" value="PGBD-like"/>
    <property type="match status" value="1"/>
</dbReference>
<dbReference type="RefSeq" id="WP_379517874.1">
    <property type="nucleotide sequence ID" value="NZ_JBHSPA010000036.1"/>
</dbReference>
<evidence type="ECO:0000313" key="4">
    <source>
        <dbReference type="Proteomes" id="UP001596058"/>
    </source>
</evidence>
<proteinExistence type="predicted"/>
<comment type="caution">
    <text evidence="3">The sequence shown here is derived from an EMBL/GenBank/DDBJ whole genome shotgun (WGS) entry which is preliminary data.</text>
</comment>
<feature type="compositionally biased region" description="Pro residues" evidence="1">
    <location>
        <begin position="316"/>
        <end position="330"/>
    </location>
</feature>